<dbReference type="HOGENOM" id="CLU_2775845_0_0_1"/>
<dbReference type="GeneID" id="6011561"/>
<evidence type="ECO:0000313" key="2">
    <source>
        <dbReference type="EMBL" id="EFI28296.1"/>
    </source>
</evidence>
<protein>
    <submittedName>
        <fullName evidence="2">Uncharacterized protein</fullName>
    </submittedName>
</protein>
<reference evidence="2 3" key="1">
    <citation type="journal article" date="2010" name="Proc. Natl. Acad. Sci. U.S.A.">
        <title>Insights into evolution of multicellular fungi from the assembled chromosomes of the mushroom Coprinopsis cinerea (Coprinus cinereus).</title>
        <authorList>
            <person name="Stajich J.E."/>
            <person name="Wilke S.K."/>
            <person name="Ahren D."/>
            <person name="Au C.H."/>
            <person name="Birren B.W."/>
            <person name="Borodovsky M."/>
            <person name="Burns C."/>
            <person name="Canback B."/>
            <person name="Casselton L.A."/>
            <person name="Cheng C.K."/>
            <person name="Deng J."/>
            <person name="Dietrich F.S."/>
            <person name="Fargo D.C."/>
            <person name="Farman M.L."/>
            <person name="Gathman A.C."/>
            <person name="Goldberg J."/>
            <person name="Guigo R."/>
            <person name="Hoegger P.J."/>
            <person name="Hooker J.B."/>
            <person name="Huggins A."/>
            <person name="James T.Y."/>
            <person name="Kamada T."/>
            <person name="Kilaru S."/>
            <person name="Kodira C."/>
            <person name="Kues U."/>
            <person name="Kupfer D."/>
            <person name="Kwan H.S."/>
            <person name="Lomsadze A."/>
            <person name="Li W."/>
            <person name="Lilly W.W."/>
            <person name="Ma L.J."/>
            <person name="Mackey A.J."/>
            <person name="Manning G."/>
            <person name="Martin F."/>
            <person name="Muraguchi H."/>
            <person name="Natvig D.O."/>
            <person name="Palmerini H."/>
            <person name="Ramesh M.A."/>
            <person name="Rehmeyer C.J."/>
            <person name="Roe B.A."/>
            <person name="Shenoy N."/>
            <person name="Stanke M."/>
            <person name="Ter-Hovhannisyan V."/>
            <person name="Tunlid A."/>
            <person name="Velagapudi R."/>
            <person name="Vision T.J."/>
            <person name="Zeng Q."/>
            <person name="Zolan M.E."/>
            <person name="Pukkila P.J."/>
        </authorList>
    </citation>
    <scope>NUCLEOTIDE SEQUENCE [LARGE SCALE GENOMIC DNA]</scope>
    <source>
        <strain evidence="3">Okayama-7 / 130 / ATCC MYA-4618 / FGSC 9003</strain>
    </source>
</reference>
<dbReference type="VEuPathDB" id="FungiDB:CC1G_13825"/>
<keyword evidence="3" id="KW-1185">Reference proteome</keyword>
<proteinExistence type="predicted"/>
<organism evidence="2 3">
    <name type="scientific">Coprinopsis cinerea (strain Okayama-7 / 130 / ATCC MYA-4618 / FGSC 9003)</name>
    <name type="common">Inky cap fungus</name>
    <name type="synonym">Hormographiella aspergillata</name>
    <dbReference type="NCBI Taxonomy" id="240176"/>
    <lineage>
        <taxon>Eukaryota</taxon>
        <taxon>Fungi</taxon>
        <taxon>Dikarya</taxon>
        <taxon>Basidiomycota</taxon>
        <taxon>Agaricomycotina</taxon>
        <taxon>Agaricomycetes</taxon>
        <taxon>Agaricomycetidae</taxon>
        <taxon>Agaricales</taxon>
        <taxon>Agaricineae</taxon>
        <taxon>Psathyrellaceae</taxon>
        <taxon>Coprinopsis</taxon>
    </lineage>
</organism>
<evidence type="ECO:0000313" key="3">
    <source>
        <dbReference type="Proteomes" id="UP000001861"/>
    </source>
</evidence>
<sequence>MSGNSQRRRRNRHQADFSPNSPGEFSPGEPDPLISFFTAQIDPDSETEPKPADNTSSTTIESRDNMSYP</sequence>
<dbReference type="InParanoid" id="D6RKF0"/>
<name>D6RKF0_COPC7</name>
<gene>
    <name evidence="2" type="ORF">CC1G_13825</name>
</gene>
<dbReference type="EMBL" id="AACS02000002">
    <property type="protein sequence ID" value="EFI28296.1"/>
    <property type="molecule type" value="Genomic_DNA"/>
</dbReference>
<dbReference type="RefSeq" id="XP_002911790.1">
    <property type="nucleotide sequence ID" value="XM_002911744.1"/>
</dbReference>
<dbReference type="KEGG" id="cci:CC1G_13825"/>
<feature type="compositionally biased region" description="Basic residues" evidence="1">
    <location>
        <begin position="1"/>
        <end position="12"/>
    </location>
</feature>
<dbReference type="AlphaFoldDB" id="D6RKF0"/>
<dbReference type="Proteomes" id="UP000001861">
    <property type="component" value="Unassembled WGS sequence"/>
</dbReference>
<accession>D6RKF0</accession>
<evidence type="ECO:0000256" key="1">
    <source>
        <dbReference type="SAM" id="MobiDB-lite"/>
    </source>
</evidence>
<feature type="region of interest" description="Disordered" evidence="1">
    <location>
        <begin position="1"/>
        <end position="69"/>
    </location>
</feature>
<comment type="caution">
    <text evidence="2">The sequence shown here is derived from an EMBL/GenBank/DDBJ whole genome shotgun (WGS) entry which is preliminary data.</text>
</comment>